<keyword evidence="1" id="KW-0539">Nucleus</keyword>
<dbReference type="PANTHER" id="PTHR23430">
    <property type="entry name" value="HISTONE H2A"/>
    <property type="match status" value="1"/>
</dbReference>
<accession>A0ABD0UH90</accession>
<evidence type="ECO:0000313" key="5">
    <source>
        <dbReference type="Proteomes" id="UP001552299"/>
    </source>
</evidence>
<comment type="subcellular location">
    <subcellularLocation>
        <location evidence="1">Nucleus</location>
    </subcellularLocation>
</comment>
<dbReference type="InterPro" id="IPR032454">
    <property type="entry name" value="Histone_H2A_C"/>
</dbReference>
<dbReference type="Pfam" id="PF00125">
    <property type="entry name" value="Histone"/>
    <property type="match status" value="1"/>
</dbReference>
<comment type="subunit">
    <text evidence="1">The nucleosome is a histone octamer containing two molecules each of H2A, H2B, H3 and H4 assembled in one H3-H4 heterotetramer and two H2A-H2B heterodimers. The octamer wraps approximately 147 bp of DNA.</text>
</comment>
<sequence>MPLHLCLFVFGYSTFFFSLHISLAFKEASIWFEPFVLLKASIQFLEERSYSQRADTGAPVCLAAVLEYLSAEVLDLAGNAARDYKKSRIIPRHVLLAVRNNEELGKLLVGVTIAHGGVIVWSLFQQNEEEP</sequence>
<dbReference type="GO" id="GO:0000786">
    <property type="term" value="C:nucleosome"/>
    <property type="evidence" value="ECO:0007669"/>
    <property type="project" value="UniProtKB-KW"/>
</dbReference>
<dbReference type="PRINTS" id="PR00620">
    <property type="entry name" value="HISTONEH2A"/>
</dbReference>
<dbReference type="InterPro" id="IPR002119">
    <property type="entry name" value="Histone_H2A"/>
</dbReference>
<keyword evidence="1" id="KW-0238">DNA-binding</keyword>
<keyword evidence="5" id="KW-1185">Reference proteome</keyword>
<protein>
    <recommendedName>
        <fullName evidence="1">Histone H2A</fullName>
    </recommendedName>
</protein>
<dbReference type="SUPFAM" id="SSF47113">
    <property type="entry name" value="Histone-fold"/>
    <property type="match status" value="1"/>
</dbReference>
<dbReference type="SMART" id="SM00414">
    <property type="entry name" value="H2A"/>
    <property type="match status" value="1"/>
</dbReference>
<dbReference type="Gene3D" id="1.10.20.10">
    <property type="entry name" value="Histone, subunit A"/>
    <property type="match status" value="1"/>
</dbReference>
<proteinExistence type="inferred from homology"/>
<evidence type="ECO:0000313" key="4">
    <source>
        <dbReference type="EMBL" id="KAL0912209.1"/>
    </source>
</evidence>
<comment type="caution">
    <text evidence="4">The sequence shown here is derived from an EMBL/GenBank/DDBJ whole genome shotgun (WGS) entry which is preliminary data.</text>
</comment>
<evidence type="ECO:0000256" key="1">
    <source>
        <dbReference type="RuleBase" id="RU003767"/>
    </source>
</evidence>
<feature type="domain" description="Core Histone H2A/H2B/H3" evidence="2">
    <location>
        <begin position="48"/>
        <end position="99"/>
    </location>
</feature>
<dbReference type="GO" id="GO:0005634">
    <property type="term" value="C:nucleus"/>
    <property type="evidence" value="ECO:0007669"/>
    <property type="project" value="UniProtKB-SubCell"/>
</dbReference>
<dbReference type="CDD" id="cd00074">
    <property type="entry name" value="HFD_H2A"/>
    <property type="match status" value="1"/>
</dbReference>
<comment type="similarity">
    <text evidence="1">Belongs to the histone H2A family.</text>
</comment>
<keyword evidence="1" id="KW-0544">Nucleosome core</keyword>
<gene>
    <name evidence="4" type="ORF">M5K25_018169</name>
</gene>
<dbReference type="EMBL" id="JANQDX010000014">
    <property type="protein sequence ID" value="KAL0912209.1"/>
    <property type="molecule type" value="Genomic_DNA"/>
</dbReference>
<keyword evidence="1" id="KW-0158">Chromosome</keyword>
<dbReference type="InterPro" id="IPR009072">
    <property type="entry name" value="Histone-fold"/>
</dbReference>
<name>A0ABD0UH90_DENTH</name>
<dbReference type="AlphaFoldDB" id="A0ABD0UH90"/>
<reference evidence="4 5" key="1">
    <citation type="journal article" date="2024" name="Plant Biotechnol. J.">
        <title>Dendrobium thyrsiflorum genome and its molecular insights into genes involved in important horticultural traits.</title>
        <authorList>
            <person name="Chen B."/>
            <person name="Wang J.Y."/>
            <person name="Zheng P.J."/>
            <person name="Li K.L."/>
            <person name="Liang Y.M."/>
            <person name="Chen X.F."/>
            <person name="Zhang C."/>
            <person name="Zhao X."/>
            <person name="He X."/>
            <person name="Zhang G.Q."/>
            <person name="Liu Z.J."/>
            <person name="Xu Q."/>
        </authorList>
    </citation>
    <scope>NUCLEOTIDE SEQUENCE [LARGE SCALE GENOMIC DNA]</scope>
    <source>
        <strain evidence="4">GZMU011</strain>
    </source>
</reference>
<evidence type="ECO:0000259" key="3">
    <source>
        <dbReference type="Pfam" id="PF16211"/>
    </source>
</evidence>
<evidence type="ECO:0000259" key="2">
    <source>
        <dbReference type="Pfam" id="PF00125"/>
    </source>
</evidence>
<dbReference type="Pfam" id="PF16211">
    <property type="entry name" value="Histone_H2A_C"/>
    <property type="match status" value="1"/>
</dbReference>
<dbReference type="Proteomes" id="UP001552299">
    <property type="component" value="Unassembled WGS sequence"/>
</dbReference>
<organism evidence="4 5">
    <name type="scientific">Dendrobium thyrsiflorum</name>
    <name type="common">Pinecone-like raceme dendrobium</name>
    <name type="synonym">Orchid</name>
    <dbReference type="NCBI Taxonomy" id="117978"/>
    <lineage>
        <taxon>Eukaryota</taxon>
        <taxon>Viridiplantae</taxon>
        <taxon>Streptophyta</taxon>
        <taxon>Embryophyta</taxon>
        <taxon>Tracheophyta</taxon>
        <taxon>Spermatophyta</taxon>
        <taxon>Magnoliopsida</taxon>
        <taxon>Liliopsida</taxon>
        <taxon>Asparagales</taxon>
        <taxon>Orchidaceae</taxon>
        <taxon>Epidendroideae</taxon>
        <taxon>Malaxideae</taxon>
        <taxon>Dendrobiinae</taxon>
        <taxon>Dendrobium</taxon>
    </lineage>
</organism>
<dbReference type="InterPro" id="IPR007125">
    <property type="entry name" value="H2A/H2B/H3"/>
</dbReference>
<feature type="domain" description="Histone H2A C-terminal" evidence="3">
    <location>
        <begin position="102"/>
        <end position="119"/>
    </location>
</feature>
<dbReference type="GO" id="GO:0003677">
    <property type="term" value="F:DNA binding"/>
    <property type="evidence" value="ECO:0007669"/>
    <property type="project" value="UniProtKB-KW"/>
</dbReference>